<reference evidence="11 12" key="1">
    <citation type="submission" date="2014-02" db="EMBL/GenBank/DDBJ databases">
        <title>Genome sequence of Paenibacillus darwinianus reveals adaptive mechanisms for survival in Antarctic soils.</title>
        <authorList>
            <person name="Dsouza M."/>
            <person name="Taylor M.W."/>
            <person name="Turner S.J."/>
            <person name="Aislabie J."/>
        </authorList>
    </citation>
    <scope>NUCLEOTIDE SEQUENCE [LARGE SCALE GENOMIC DNA]</scope>
    <source>
        <strain evidence="11 12">CE1</strain>
    </source>
</reference>
<sequence>ENASVGGRERAVSVIIPVMNERRTIGAVIREARRVHEDTEVIVVANGTRDGSDAIAEAAGARVISFRDPLGHDVGRSVGAQAANGGILLFIDGDMVINAEDLRPFIRAIEAGADVALNNYHGPARMRRVHGVVLAKHALNTLLGRSDLGGASPTAVPHALGRRALQAIGPDALSVPPLALAKAVKAGLDIRLPHYVNVGKRNPLRRTRERRQPLERLIVGDHLEALHWWMSVSENGGNDGSSVQTSIMR</sequence>
<evidence type="ECO:0000313" key="11">
    <source>
        <dbReference type="EMBL" id="EXX85371.1"/>
    </source>
</evidence>
<dbReference type="AlphaFoldDB" id="A0A9W5RZ75"/>
<organism evidence="11 12">
    <name type="scientific">Paenibacillus darwinianus</name>
    <dbReference type="NCBI Taxonomy" id="1380763"/>
    <lineage>
        <taxon>Bacteria</taxon>
        <taxon>Bacillati</taxon>
        <taxon>Bacillota</taxon>
        <taxon>Bacilli</taxon>
        <taxon>Bacillales</taxon>
        <taxon>Paenibacillaceae</taxon>
        <taxon>Paenibacillus</taxon>
    </lineage>
</organism>
<evidence type="ECO:0000256" key="4">
    <source>
        <dbReference type="ARBA" id="ARBA00022679"/>
    </source>
</evidence>
<dbReference type="EC" id="2.4.1.266" evidence="6"/>
<evidence type="ECO:0000256" key="2">
    <source>
        <dbReference type="ARBA" id="ARBA00006739"/>
    </source>
</evidence>
<comment type="similarity">
    <text evidence="2">Belongs to the glycosyltransferase 2 family.</text>
</comment>
<name>A0A9W5RZ75_9BACL</name>
<keyword evidence="3" id="KW-0328">Glycosyltransferase</keyword>
<dbReference type="SUPFAM" id="SSF53448">
    <property type="entry name" value="Nucleotide-diphospho-sugar transferases"/>
    <property type="match status" value="1"/>
</dbReference>
<gene>
    <name evidence="11" type="ORF">BG53_08770</name>
</gene>
<feature type="domain" description="Glycosyltransferase 2-like" evidence="10">
    <location>
        <begin position="13"/>
        <end position="120"/>
    </location>
</feature>
<comment type="caution">
    <text evidence="11">The sequence shown here is derived from an EMBL/GenBank/DDBJ whole genome shotgun (WGS) entry which is preliminary data.</text>
</comment>
<evidence type="ECO:0000256" key="7">
    <source>
        <dbReference type="ARBA" id="ARBA00040894"/>
    </source>
</evidence>
<dbReference type="Proteomes" id="UP000053750">
    <property type="component" value="Unassembled WGS sequence"/>
</dbReference>
<evidence type="ECO:0000256" key="6">
    <source>
        <dbReference type="ARBA" id="ARBA00039022"/>
    </source>
</evidence>
<evidence type="ECO:0000256" key="1">
    <source>
        <dbReference type="ARBA" id="ARBA00001946"/>
    </source>
</evidence>
<protein>
    <recommendedName>
        <fullName evidence="7">Glucosyl-3-phosphoglycerate synthase</fullName>
        <ecNumber evidence="6">2.4.1.266</ecNumber>
    </recommendedName>
</protein>
<dbReference type="Gene3D" id="3.90.550.10">
    <property type="entry name" value="Spore Coat Polysaccharide Biosynthesis Protein SpsA, Chain A"/>
    <property type="match status" value="1"/>
</dbReference>
<dbReference type="InterPro" id="IPR001173">
    <property type="entry name" value="Glyco_trans_2-like"/>
</dbReference>
<evidence type="ECO:0000313" key="12">
    <source>
        <dbReference type="Proteomes" id="UP000053750"/>
    </source>
</evidence>
<comment type="catalytic activity">
    <reaction evidence="8">
        <text>(2R)-3-phosphoglycerate + UDP-alpha-D-glucose = (2R)-2-O-(alpha-D-glucopyranosyl)-3-phospho-glycerate + UDP + H(+)</text>
        <dbReference type="Rhea" id="RHEA:31319"/>
        <dbReference type="ChEBI" id="CHEBI:15378"/>
        <dbReference type="ChEBI" id="CHEBI:58223"/>
        <dbReference type="ChEBI" id="CHEBI:58272"/>
        <dbReference type="ChEBI" id="CHEBI:58885"/>
        <dbReference type="ChEBI" id="CHEBI:62600"/>
        <dbReference type="EC" id="2.4.1.266"/>
    </reaction>
    <physiologicalReaction direction="left-to-right" evidence="8">
        <dbReference type="Rhea" id="RHEA:31320"/>
    </physiologicalReaction>
</comment>
<dbReference type="PANTHER" id="PTHR48090">
    <property type="entry name" value="UNDECAPRENYL-PHOSPHATE 4-DEOXY-4-FORMAMIDO-L-ARABINOSE TRANSFERASE-RELATED"/>
    <property type="match status" value="1"/>
</dbReference>
<comment type="cofactor">
    <cofactor evidence="1">
        <name>Mg(2+)</name>
        <dbReference type="ChEBI" id="CHEBI:18420"/>
    </cofactor>
</comment>
<evidence type="ECO:0000256" key="5">
    <source>
        <dbReference type="ARBA" id="ARBA00022842"/>
    </source>
</evidence>
<keyword evidence="12" id="KW-1185">Reference proteome</keyword>
<evidence type="ECO:0000256" key="8">
    <source>
        <dbReference type="ARBA" id="ARBA00048689"/>
    </source>
</evidence>
<accession>A0A9W5RZ75</accession>
<evidence type="ECO:0000259" key="10">
    <source>
        <dbReference type="Pfam" id="PF00535"/>
    </source>
</evidence>
<dbReference type="InterPro" id="IPR050256">
    <property type="entry name" value="Glycosyltransferase_2"/>
</dbReference>
<comment type="catalytic activity">
    <reaction evidence="9">
        <text>an NDP-alpha-D-glucose + (2R)-3-phosphoglycerate = (2R)-2-O-(alpha-D-glucopyranosyl)-3-phospho-glycerate + a ribonucleoside 5'-diphosphate + H(+)</text>
        <dbReference type="Rhea" id="RHEA:47244"/>
        <dbReference type="ChEBI" id="CHEBI:15378"/>
        <dbReference type="ChEBI" id="CHEBI:57930"/>
        <dbReference type="ChEBI" id="CHEBI:58272"/>
        <dbReference type="ChEBI" id="CHEBI:62600"/>
        <dbReference type="ChEBI" id="CHEBI:76533"/>
        <dbReference type="EC" id="2.4.1.266"/>
    </reaction>
    <physiologicalReaction direction="left-to-right" evidence="9">
        <dbReference type="Rhea" id="RHEA:47245"/>
    </physiologicalReaction>
</comment>
<dbReference type="GO" id="GO:0016757">
    <property type="term" value="F:glycosyltransferase activity"/>
    <property type="evidence" value="ECO:0007669"/>
    <property type="project" value="UniProtKB-KW"/>
</dbReference>
<dbReference type="EMBL" id="JFHU01000230">
    <property type="protein sequence ID" value="EXX85371.1"/>
    <property type="molecule type" value="Genomic_DNA"/>
</dbReference>
<dbReference type="PANTHER" id="PTHR48090:SF10">
    <property type="entry name" value="GLUCOSYL-3-PHOSPHOGLYCERATE SYNTHASE"/>
    <property type="match status" value="1"/>
</dbReference>
<dbReference type="InterPro" id="IPR029044">
    <property type="entry name" value="Nucleotide-diphossugar_trans"/>
</dbReference>
<keyword evidence="5" id="KW-0460">Magnesium</keyword>
<proteinExistence type="inferred from homology"/>
<feature type="non-terminal residue" evidence="11">
    <location>
        <position position="1"/>
    </location>
</feature>
<evidence type="ECO:0000256" key="9">
    <source>
        <dbReference type="ARBA" id="ARBA00048997"/>
    </source>
</evidence>
<evidence type="ECO:0000256" key="3">
    <source>
        <dbReference type="ARBA" id="ARBA00022676"/>
    </source>
</evidence>
<dbReference type="Pfam" id="PF00535">
    <property type="entry name" value="Glycos_transf_2"/>
    <property type="match status" value="1"/>
</dbReference>
<keyword evidence="4 11" id="KW-0808">Transferase</keyword>